<organism evidence="1">
    <name type="scientific">Amphimedon queenslandica</name>
    <name type="common">Sponge</name>
    <dbReference type="NCBI Taxonomy" id="400682"/>
    <lineage>
        <taxon>Eukaryota</taxon>
        <taxon>Metazoa</taxon>
        <taxon>Porifera</taxon>
        <taxon>Demospongiae</taxon>
        <taxon>Heteroscleromorpha</taxon>
        <taxon>Haplosclerida</taxon>
        <taxon>Niphatidae</taxon>
        <taxon>Amphimedon</taxon>
    </lineage>
</organism>
<name>A0A1X7V3F1_AMPQE</name>
<dbReference type="EnsemblMetazoa" id="Aqu2.1.34082_001">
    <property type="protein sequence ID" value="Aqu2.1.34082_001"/>
    <property type="gene ID" value="Aqu2.1.34082"/>
</dbReference>
<dbReference type="InParanoid" id="A0A1X7V3F1"/>
<evidence type="ECO:0000313" key="1">
    <source>
        <dbReference type="EnsemblMetazoa" id="Aqu2.1.34082_001"/>
    </source>
</evidence>
<protein>
    <submittedName>
        <fullName evidence="1">Uncharacterized protein</fullName>
    </submittedName>
</protein>
<sequence length="102" mass="11723">MIGEFQKEISDQNEHVCCSCRRLMRRSNLAKVFDKDKESEVWRQMEAFLTDYDPNFSSKQLLMCKNSKCFQTVVRLGTYTAKVPIYNSLKACKGSVLSPIAS</sequence>
<dbReference type="OrthoDB" id="416437at2759"/>
<accession>A0A1X7V3F1</accession>
<dbReference type="AlphaFoldDB" id="A0A1X7V3F1"/>
<reference evidence="1" key="1">
    <citation type="submission" date="2017-05" db="UniProtKB">
        <authorList>
            <consortium name="EnsemblMetazoa"/>
        </authorList>
    </citation>
    <scope>IDENTIFICATION</scope>
</reference>
<proteinExistence type="predicted"/>